<reference evidence="3 4" key="1">
    <citation type="submission" date="2011-01" db="EMBL/GenBank/DDBJ databases">
        <authorList>
            <person name="Weinstock G."/>
            <person name="Sodergren E."/>
            <person name="Clifton S."/>
            <person name="Fulton L."/>
            <person name="Fulton B."/>
            <person name="Courtney L."/>
            <person name="Fronick C."/>
            <person name="Harrison M."/>
            <person name="Strong C."/>
            <person name="Farmer C."/>
            <person name="Delahaunty K."/>
            <person name="Markovic C."/>
            <person name="Hall O."/>
            <person name="Minx P."/>
            <person name="Tomlinson C."/>
            <person name="Mitreva M."/>
            <person name="Hou S."/>
            <person name="Chen J."/>
            <person name="Wollam A."/>
            <person name="Pepin K.H."/>
            <person name="Johnson M."/>
            <person name="Bhonagiri V."/>
            <person name="Zhang X."/>
            <person name="Suruliraj S."/>
            <person name="Warren W."/>
            <person name="Chinwalla A."/>
            <person name="Mardis E.R."/>
            <person name="Wilson R.K."/>
        </authorList>
    </citation>
    <scope>NUCLEOTIDE SEQUENCE [LARGE SCALE GENOMIC DNA]</scope>
    <source>
        <strain evidence="4">DSM 22608 / JCM 16073 / KCTC 15190 / YIT 12066</strain>
    </source>
</reference>
<evidence type="ECO:0000256" key="2">
    <source>
        <dbReference type="SAM" id="Phobius"/>
    </source>
</evidence>
<organism evidence="3 4">
    <name type="scientific">Succinatimonas hippei (strain DSM 22608 / JCM 16073 / KCTC 15190 / YIT 12066)</name>
    <dbReference type="NCBI Taxonomy" id="762983"/>
    <lineage>
        <taxon>Bacteria</taxon>
        <taxon>Pseudomonadati</taxon>
        <taxon>Pseudomonadota</taxon>
        <taxon>Gammaproteobacteria</taxon>
        <taxon>Aeromonadales</taxon>
        <taxon>Succinivibrionaceae</taxon>
        <taxon>Succinatimonas</taxon>
    </lineage>
</organism>
<dbReference type="Proteomes" id="UP000018458">
    <property type="component" value="Unassembled WGS sequence"/>
</dbReference>
<gene>
    <name evidence="3" type="ORF">HMPREF9444_00506</name>
</gene>
<accession>E8LII8</accession>
<dbReference type="OrthoDB" id="5739852at2"/>
<name>E8LII8_SUCHY</name>
<keyword evidence="4" id="KW-1185">Reference proteome</keyword>
<feature type="compositionally biased region" description="Polar residues" evidence="1">
    <location>
        <begin position="1"/>
        <end position="15"/>
    </location>
</feature>
<dbReference type="AlphaFoldDB" id="E8LII8"/>
<comment type="caution">
    <text evidence="3">The sequence shown here is derived from an EMBL/GenBank/DDBJ whole genome shotgun (WGS) entry which is preliminary data.</text>
</comment>
<protein>
    <submittedName>
        <fullName evidence="3">HemX</fullName>
    </submittedName>
</protein>
<dbReference type="PANTHER" id="PTHR38043">
    <property type="entry name" value="PROTEIN HEMX"/>
    <property type="match status" value="1"/>
</dbReference>
<keyword evidence="2" id="KW-1133">Transmembrane helix</keyword>
<keyword evidence="2" id="KW-0472">Membrane</keyword>
<dbReference type="InterPro" id="IPR007470">
    <property type="entry name" value="HemX"/>
</dbReference>
<keyword evidence="2" id="KW-0812">Transmembrane</keyword>
<proteinExistence type="predicted"/>
<feature type="region of interest" description="Disordered" evidence="1">
    <location>
        <begin position="1"/>
        <end position="97"/>
    </location>
</feature>
<dbReference type="PANTHER" id="PTHR38043:SF1">
    <property type="entry name" value="PROTEIN HEMX"/>
    <property type="match status" value="1"/>
</dbReference>
<dbReference type="Pfam" id="PF04375">
    <property type="entry name" value="HemX"/>
    <property type="match status" value="1"/>
</dbReference>
<dbReference type="eggNOG" id="COG2959">
    <property type="taxonomic scope" value="Bacteria"/>
</dbReference>
<dbReference type="HOGENOM" id="CLU_564893_0_0_6"/>
<dbReference type="STRING" id="762983.HMPREF9444_00506"/>
<evidence type="ECO:0000256" key="1">
    <source>
        <dbReference type="SAM" id="MobiDB-lite"/>
    </source>
</evidence>
<feature type="compositionally biased region" description="Basic and acidic residues" evidence="1">
    <location>
        <begin position="16"/>
        <end position="87"/>
    </location>
</feature>
<sequence length="483" mass="54228">MANTTDNSQTKNNDVINKKEDAAKEASLKTTSDETKSLEQEMQDIEDKAQSLRAQEEAVAKASTEDQKAKEAEMPQKDENQEQKSQKGADPVNTYSDPYYDQAKQLSDLNKKIKSLKGSNFILTSLSVVIFIGLAAFAIYSVKTTDVLQAKDDMLEANQQEILNVKNQLQDSAQSLSQASEQINLLLKRNGELEDALNSYKGLDGKLTGIESANKTNASNIASLSARLKRYETQNPDDWRLAECFFLVNNAMQKAVFDKDVKAALWFLNNANLLIADIEDTDVIAIREAINADITTLSNLKPIDRYGINIALNEVYKNIDNLVLKGFSDADMRKDAFQKETTPTDSILNWKDNILNSAKEFSSRFIEVRRKDPKETDAFLSPTQEAYLRENIKTRILLAKADLNYSDAQDYAFNLNDALSLVKAYFDNDHQVTKTVINDINELLQKSVDLDTPTVLSSSALFNKFAKERILEPIDVVNRGEQQ</sequence>
<feature type="transmembrane region" description="Helical" evidence="2">
    <location>
        <begin position="121"/>
        <end position="142"/>
    </location>
</feature>
<evidence type="ECO:0000313" key="4">
    <source>
        <dbReference type="Proteomes" id="UP000018458"/>
    </source>
</evidence>
<dbReference type="EMBL" id="AEVO01000023">
    <property type="protein sequence ID" value="EFY07676.1"/>
    <property type="molecule type" value="Genomic_DNA"/>
</dbReference>
<dbReference type="RefSeq" id="WP_009142726.1">
    <property type="nucleotide sequence ID" value="NZ_GL830961.1"/>
</dbReference>
<evidence type="ECO:0000313" key="3">
    <source>
        <dbReference type="EMBL" id="EFY07676.1"/>
    </source>
</evidence>